<evidence type="ECO:0000256" key="1">
    <source>
        <dbReference type="SAM" id="Phobius"/>
    </source>
</evidence>
<feature type="transmembrane region" description="Helical" evidence="1">
    <location>
        <begin position="72"/>
        <end position="91"/>
    </location>
</feature>
<reference evidence="2 3" key="1">
    <citation type="submission" date="2016-10" db="EMBL/GenBank/DDBJ databases">
        <authorList>
            <person name="de Groot N.N."/>
        </authorList>
    </citation>
    <scope>NUCLEOTIDE SEQUENCE [LARGE SCALE GENOMIC DNA]</scope>
    <source>
        <strain evidence="2 3">DSM 797</strain>
    </source>
</reference>
<dbReference type="STRING" id="1121325.SAMN04515677_101654"/>
<evidence type="ECO:0000313" key="2">
    <source>
        <dbReference type="EMBL" id="SDL36986.1"/>
    </source>
</evidence>
<dbReference type="EMBL" id="FNGW01000001">
    <property type="protein sequence ID" value="SDL36986.1"/>
    <property type="molecule type" value="Genomic_DNA"/>
</dbReference>
<name>A0A1G9JIC3_9FIRM</name>
<dbReference type="Proteomes" id="UP000199068">
    <property type="component" value="Unassembled WGS sequence"/>
</dbReference>
<dbReference type="AlphaFoldDB" id="A0A1G9JIC3"/>
<sequence>MSINIKRCLFSIALICASMVSFLTKSKIGFQLSIAIIGVPLTFLFLVRLVLPEIKLLDEKSNEYNALSEIEKFGSVVNLVLIGIWVITEVYCLMLI</sequence>
<proteinExistence type="predicted"/>
<organism evidence="2 3">
    <name type="scientific">Romboutsia lituseburensis DSM 797</name>
    <dbReference type="NCBI Taxonomy" id="1121325"/>
    <lineage>
        <taxon>Bacteria</taxon>
        <taxon>Bacillati</taxon>
        <taxon>Bacillota</taxon>
        <taxon>Clostridia</taxon>
        <taxon>Peptostreptococcales</taxon>
        <taxon>Peptostreptococcaceae</taxon>
        <taxon>Romboutsia</taxon>
    </lineage>
</organism>
<keyword evidence="3" id="KW-1185">Reference proteome</keyword>
<feature type="transmembrane region" description="Helical" evidence="1">
    <location>
        <begin position="32"/>
        <end position="51"/>
    </location>
</feature>
<evidence type="ECO:0000313" key="3">
    <source>
        <dbReference type="Proteomes" id="UP000199068"/>
    </source>
</evidence>
<accession>A0A1G9JIC3</accession>
<protein>
    <submittedName>
        <fullName evidence="2">Uncharacterized protein</fullName>
    </submittedName>
</protein>
<keyword evidence="1" id="KW-0472">Membrane</keyword>
<keyword evidence="1" id="KW-0812">Transmembrane</keyword>
<keyword evidence="1" id="KW-1133">Transmembrane helix</keyword>
<gene>
    <name evidence="2" type="ORF">SAMN04515677_101654</name>
</gene>
<dbReference type="RefSeq" id="WP_092722793.1">
    <property type="nucleotide sequence ID" value="NZ_FNGW01000001.1"/>
</dbReference>